<gene>
    <name evidence="2" type="ORF">NE686_01730</name>
</gene>
<keyword evidence="1" id="KW-0812">Transmembrane</keyword>
<feature type="transmembrane region" description="Helical" evidence="1">
    <location>
        <begin position="18"/>
        <end position="38"/>
    </location>
</feature>
<reference evidence="2 3" key="1">
    <citation type="submission" date="2022-06" db="EMBL/GenBank/DDBJ databases">
        <title>Isolation of gut microbiota from human fecal samples.</title>
        <authorList>
            <person name="Pamer E.G."/>
            <person name="Barat B."/>
            <person name="Waligurski E."/>
            <person name="Medina S."/>
            <person name="Paddock L."/>
            <person name="Mostad J."/>
        </authorList>
    </citation>
    <scope>NUCLEOTIDE SEQUENCE [LARGE SCALE GENOMIC DNA]</scope>
    <source>
        <strain evidence="2 3">DFI.7.95</strain>
    </source>
</reference>
<sequence>MEIANTEKNKKDNKLSKIVIILLISLIAIPLAIVGLIYNTNKNFKNDVNNLLSKMPGSVGEHFRNYPTEVEKSEKVDYLSSYFINLDPNTAADKMYIIKKDDEKLYIDILRGMNSISIPKTEEIVLKIRNMELRKDLLFSLYDDAQKEEKERFLSEVSRFEKQDIMTSLLETEKRFSDREFLKILAEIKTDKLGEVLYYIDSDIRNYILDTFKEDKKMLVEAIIYEKTNEVNTLIDIAKVYETKPTDVAIDAIGNTNNYSLYKLGIIYKNLSVLKSAELLSNIKDEKFIEDLFASIMREEKLTNSDTNITGDISKAMEFLNEYGNKVKDLVAIYEKMSPDKVAKIVEQMIKNNDTITSFELSSEEVYELSDSIIIIDVLSQMKNQTLSKVLDFMEPDKASQITRLLAKPKNNN</sequence>
<dbReference type="EMBL" id="JANGAC010000001">
    <property type="protein sequence ID" value="MCQ4921793.1"/>
    <property type="molecule type" value="Genomic_DNA"/>
</dbReference>
<keyword evidence="3" id="KW-1185">Reference proteome</keyword>
<comment type="caution">
    <text evidence="2">The sequence shown here is derived from an EMBL/GenBank/DDBJ whole genome shotgun (WGS) entry which is preliminary data.</text>
</comment>
<accession>A0ABT1S5Q1</accession>
<evidence type="ECO:0000313" key="2">
    <source>
        <dbReference type="EMBL" id="MCQ4921793.1"/>
    </source>
</evidence>
<proteinExistence type="predicted"/>
<keyword evidence="1" id="KW-0472">Membrane</keyword>
<protein>
    <recommendedName>
        <fullName evidence="4">Flagellar motility protein MotE, a chaperone for MotC folding</fullName>
    </recommendedName>
</protein>
<evidence type="ECO:0000313" key="3">
    <source>
        <dbReference type="Proteomes" id="UP001524478"/>
    </source>
</evidence>
<dbReference type="RefSeq" id="WP_216562481.1">
    <property type="nucleotide sequence ID" value="NZ_JAHLOH010000053.1"/>
</dbReference>
<organism evidence="2 3">
    <name type="scientific">Tissierella carlieri</name>
    <dbReference type="NCBI Taxonomy" id="689904"/>
    <lineage>
        <taxon>Bacteria</taxon>
        <taxon>Bacillati</taxon>
        <taxon>Bacillota</taxon>
        <taxon>Tissierellia</taxon>
        <taxon>Tissierellales</taxon>
        <taxon>Tissierellaceae</taxon>
        <taxon>Tissierella</taxon>
    </lineage>
</organism>
<evidence type="ECO:0000256" key="1">
    <source>
        <dbReference type="SAM" id="Phobius"/>
    </source>
</evidence>
<keyword evidence="1" id="KW-1133">Transmembrane helix</keyword>
<evidence type="ECO:0008006" key="4">
    <source>
        <dbReference type="Google" id="ProtNLM"/>
    </source>
</evidence>
<dbReference type="Proteomes" id="UP001524478">
    <property type="component" value="Unassembled WGS sequence"/>
</dbReference>
<name>A0ABT1S5Q1_9FIRM</name>